<evidence type="ECO:0000313" key="1">
    <source>
        <dbReference type="EMBL" id="CUO32037.1"/>
    </source>
</evidence>
<protein>
    <submittedName>
        <fullName evidence="1">Uncharacterized protein</fullName>
    </submittedName>
</protein>
<sequence length="80" mass="9241">MAEVTIPKEKMNYTIDLLITMVTEEIAEETGKDRKEILTDFLCSKTGKALYDENTKLWCNGPAYIAELYREELKKSGYQI</sequence>
<organism evidence="1 2">
    <name type="scientific">Blautia obeum</name>
    <dbReference type="NCBI Taxonomy" id="40520"/>
    <lineage>
        <taxon>Bacteria</taxon>
        <taxon>Bacillati</taxon>
        <taxon>Bacillota</taxon>
        <taxon>Clostridia</taxon>
        <taxon>Lachnospirales</taxon>
        <taxon>Lachnospiraceae</taxon>
        <taxon>Blautia</taxon>
    </lineage>
</organism>
<accession>A0A174E3I8</accession>
<proteinExistence type="predicted"/>
<dbReference type="EMBL" id="CYZP01000022">
    <property type="protein sequence ID" value="CUO32037.1"/>
    <property type="molecule type" value="Genomic_DNA"/>
</dbReference>
<evidence type="ECO:0000313" key="2">
    <source>
        <dbReference type="Proteomes" id="UP000095645"/>
    </source>
</evidence>
<gene>
    <name evidence="1" type="ORF">ERS852476_02516</name>
</gene>
<dbReference type="AlphaFoldDB" id="A0A174E3I8"/>
<name>A0A174E3I8_9FIRM</name>
<dbReference type="Proteomes" id="UP000095645">
    <property type="component" value="Unassembled WGS sequence"/>
</dbReference>
<dbReference type="RefSeq" id="WP_055058377.1">
    <property type="nucleotide sequence ID" value="NZ_CYZP01000022.1"/>
</dbReference>
<reference evidence="1 2" key="1">
    <citation type="submission" date="2015-09" db="EMBL/GenBank/DDBJ databases">
        <authorList>
            <consortium name="Pathogen Informatics"/>
        </authorList>
    </citation>
    <scope>NUCLEOTIDE SEQUENCE [LARGE SCALE GENOMIC DNA]</scope>
    <source>
        <strain evidence="1 2">2789STDY5834861</strain>
    </source>
</reference>